<dbReference type="GeneID" id="78454170"/>
<dbReference type="InterPro" id="IPR017871">
    <property type="entry name" value="ABC_transporter-like_CS"/>
</dbReference>
<feature type="domain" description="ABC transporter" evidence="5">
    <location>
        <begin position="332"/>
        <end position="551"/>
    </location>
</feature>
<dbReference type="FunFam" id="3.40.50.300:FF:000011">
    <property type="entry name" value="Putative ABC transporter ATP-binding component"/>
    <property type="match status" value="1"/>
</dbReference>
<dbReference type="InterPro" id="IPR051309">
    <property type="entry name" value="ABCF_ATPase"/>
</dbReference>
<evidence type="ECO:0000256" key="3">
    <source>
        <dbReference type="ARBA" id="ARBA00022840"/>
    </source>
</evidence>
<protein>
    <submittedName>
        <fullName evidence="6">Uncharacterized ABC transporter ATP-binding protein YjjK</fullName>
    </submittedName>
</protein>
<feature type="domain" description="ABC transporter" evidence="5">
    <location>
        <begin position="4"/>
        <end position="265"/>
    </location>
</feature>
<sequence length="635" mass="72969">MALLQVNNLFMGFTGETLFKNISFSIDERDKIGMIGVNGAGKSTLIKILLGLEYDEVDPETNQRGTVSKKGGLKIGYLSQHPDLNPDNTVFEELMTVFSNVQNDYHRIQELNVILAENLEDFDKTMEELGTVTARYEQNEGYAIEYKVKQILNGLTLAESLWVSKISDLSGGQLSRVALGKILLEEPELLILDEPTNHLDLNAIEWLERILKDYKKAFILISHDVYFLDNVVNRVFEIEGKTLKTYNGNYTDFTIQKEAYLSGTVKAFDKEQDKLRKMEEFIRRYKAGVKSKQARGREKILNRMDKMENPVITTKKIKLKFETDTTSVDLVLRIKDLAKSFDGKEIFSNLNLDIYRGDRVGVIGKNGVGKSTLLKIINGMEKQSKGDFKIGDRVKIGYYDQNHQGLNPKRTVLEELMYHFVLSEEEARNICGGFLFTEDDVYKEISSLSGGEKARVAFMKLMLEKPNFLILDEPTNHLDIYSREILSESLEEYTGTILVVSHDRNFLDCVVNNIYEVKKDGAVLFKGDYNSYLNQREEVKEKDVKASLNFEEQKKNKNRISSLEKKIIKAEADVEKFEEKKSAKEEEYNKAGIENNVDKLMDIQKELEELDMEILSLMEEWENLENELKTLKNTF</sequence>
<dbReference type="GO" id="GO:0005524">
    <property type="term" value="F:ATP binding"/>
    <property type="evidence" value="ECO:0007669"/>
    <property type="project" value="UniProtKB-KW"/>
</dbReference>
<dbReference type="SUPFAM" id="SSF52540">
    <property type="entry name" value="P-loop containing nucleoside triphosphate hydrolases"/>
    <property type="match status" value="2"/>
</dbReference>
<dbReference type="Pfam" id="PF12848">
    <property type="entry name" value="ABC_tran_Xtn"/>
    <property type="match status" value="1"/>
</dbReference>
<dbReference type="GO" id="GO:0003676">
    <property type="term" value="F:nucleic acid binding"/>
    <property type="evidence" value="ECO:0007669"/>
    <property type="project" value="UniProtKB-ARBA"/>
</dbReference>
<evidence type="ECO:0000313" key="6">
    <source>
        <dbReference type="EMBL" id="SQJ13725.1"/>
    </source>
</evidence>
<dbReference type="GO" id="GO:0016887">
    <property type="term" value="F:ATP hydrolysis activity"/>
    <property type="evidence" value="ECO:0007669"/>
    <property type="project" value="InterPro"/>
</dbReference>
<organism evidence="6 7">
    <name type="scientific">Fusobacterium ulcerans</name>
    <dbReference type="NCBI Taxonomy" id="861"/>
    <lineage>
        <taxon>Bacteria</taxon>
        <taxon>Fusobacteriati</taxon>
        <taxon>Fusobacteriota</taxon>
        <taxon>Fusobacteriia</taxon>
        <taxon>Fusobacteriales</taxon>
        <taxon>Fusobacteriaceae</taxon>
        <taxon>Fusobacterium</taxon>
    </lineage>
</organism>
<evidence type="ECO:0000256" key="4">
    <source>
        <dbReference type="SAM" id="Coils"/>
    </source>
</evidence>
<feature type="coiled-coil region" evidence="4">
    <location>
        <begin position="553"/>
        <end position="634"/>
    </location>
</feature>
<dbReference type="InterPro" id="IPR032781">
    <property type="entry name" value="ABC_tran_Xtn"/>
</dbReference>
<keyword evidence="2" id="KW-0547">Nucleotide-binding</keyword>
<dbReference type="InterPro" id="IPR003439">
    <property type="entry name" value="ABC_transporter-like_ATP-bd"/>
</dbReference>
<dbReference type="CDD" id="cd03221">
    <property type="entry name" value="ABCF_EF-3"/>
    <property type="match status" value="1"/>
</dbReference>
<keyword evidence="4" id="KW-0175">Coiled coil</keyword>
<keyword evidence="1" id="KW-0677">Repeat</keyword>
<name>A0AAX2JE77_9FUSO</name>
<gene>
    <name evidence="6" type="primary">yjjK</name>
    <name evidence="6" type="ORF">NCTC12112_02902</name>
</gene>
<keyword evidence="3 6" id="KW-0067">ATP-binding</keyword>
<dbReference type="PROSITE" id="PS50893">
    <property type="entry name" value="ABC_TRANSPORTER_2"/>
    <property type="match status" value="2"/>
</dbReference>
<dbReference type="PROSITE" id="PS00211">
    <property type="entry name" value="ABC_TRANSPORTER_1"/>
    <property type="match status" value="1"/>
</dbReference>
<dbReference type="PANTHER" id="PTHR42855">
    <property type="entry name" value="ABC TRANSPORTER ATP-BINDING SUBUNIT"/>
    <property type="match status" value="1"/>
</dbReference>
<dbReference type="KEGG" id="ful:C4N20_05080"/>
<evidence type="ECO:0000256" key="1">
    <source>
        <dbReference type="ARBA" id="ARBA00022737"/>
    </source>
</evidence>
<reference evidence="6 7" key="1">
    <citation type="submission" date="2018-06" db="EMBL/GenBank/DDBJ databases">
        <authorList>
            <consortium name="Pathogen Informatics"/>
            <person name="Doyle S."/>
        </authorList>
    </citation>
    <scope>NUCLEOTIDE SEQUENCE [LARGE SCALE GENOMIC DNA]</scope>
    <source>
        <strain evidence="6 7">NCTC12112</strain>
    </source>
</reference>
<evidence type="ECO:0000313" key="7">
    <source>
        <dbReference type="Proteomes" id="UP000249008"/>
    </source>
</evidence>
<evidence type="ECO:0000256" key="2">
    <source>
        <dbReference type="ARBA" id="ARBA00022741"/>
    </source>
</evidence>
<dbReference type="SMART" id="SM00382">
    <property type="entry name" value="AAA"/>
    <property type="match status" value="2"/>
</dbReference>
<evidence type="ECO:0000259" key="5">
    <source>
        <dbReference type="PROSITE" id="PS50893"/>
    </source>
</evidence>
<dbReference type="PANTHER" id="PTHR42855:SF2">
    <property type="entry name" value="DRUG RESISTANCE ABC TRANSPORTER,ATP-BINDING PROTEIN"/>
    <property type="match status" value="1"/>
</dbReference>
<accession>A0AAX2JE77</accession>
<dbReference type="InterPro" id="IPR027417">
    <property type="entry name" value="P-loop_NTPase"/>
</dbReference>
<dbReference type="EMBL" id="LS483487">
    <property type="protein sequence ID" value="SQJ13725.1"/>
    <property type="molecule type" value="Genomic_DNA"/>
</dbReference>
<dbReference type="Gene3D" id="3.40.50.300">
    <property type="entry name" value="P-loop containing nucleotide triphosphate hydrolases"/>
    <property type="match status" value="2"/>
</dbReference>
<proteinExistence type="predicted"/>
<dbReference type="RefSeq" id="WP_005979595.1">
    <property type="nucleotide sequence ID" value="NZ_CABKNW010000004.1"/>
</dbReference>
<dbReference type="InterPro" id="IPR003593">
    <property type="entry name" value="AAA+_ATPase"/>
</dbReference>
<dbReference type="Pfam" id="PF00005">
    <property type="entry name" value="ABC_tran"/>
    <property type="match status" value="2"/>
</dbReference>
<dbReference type="AlphaFoldDB" id="A0AAX2JE77"/>
<dbReference type="Proteomes" id="UP000249008">
    <property type="component" value="Chromosome 1"/>
</dbReference>
<dbReference type="FunFam" id="3.40.50.300:FF:000309">
    <property type="entry name" value="ABC transporter ATP-binding protein"/>
    <property type="match status" value="1"/>
</dbReference>